<dbReference type="AlphaFoldDB" id="A0A2A2LFL5"/>
<accession>A0A2A2LFL5</accession>
<feature type="chain" id="PRO_5013013995" description="ShKT domain-containing protein" evidence="2">
    <location>
        <begin position="18"/>
        <end position="96"/>
    </location>
</feature>
<dbReference type="PROSITE" id="PS51670">
    <property type="entry name" value="SHKT"/>
    <property type="match status" value="1"/>
</dbReference>
<keyword evidence="2" id="KW-0732">Signal</keyword>
<feature type="signal peptide" evidence="2">
    <location>
        <begin position="1"/>
        <end position="17"/>
    </location>
</feature>
<evidence type="ECO:0000256" key="1">
    <source>
        <dbReference type="PROSITE-ProRule" id="PRU01005"/>
    </source>
</evidence>
<evidence type="ECO:0000313" key="4">
    <source>
        <dbReference type="EMBL" id="PAV84930.1"/>
    </source>
</evidence>
<dbReference type="OrthoDB" id="5814005at2759"/>
<dbReference type="InterPro" id="IPR003582">
    <property type="entry name" value="ShKT_dom"/>
</dbReference>
<keyword evidence="5" id="KW-1185">Reference proteome</keyword>
<organism evidence="4 5">
    <name type="scientific">Diploscapter pachys</name>
    <dbReference type="NCBI Taxonomy" id="2018661"/>
    <lineage>
        <taxon>Eukaryota</taxon>
        <taxon>Metazoa</taxon>
        <taxon>Ecdysozoa</taxon>
        <taxon>Nematoda</taxon>
        <taxon>Chromadorea</taxon>
        <taxon>Rhabditida</taxon>
        <taxon>Rhabditina</taxon>
        <taxon>Rhabditomorpha</taxon>
        <taxon>Rhabditoidea</taxon>
        <taxon>Rhabditidae</taxon>
        <taxon>Diploscapter</taxon>
    </lineage>
</organism>
<name>A0A2A2LFL5_9BILA</name>
<evidence type="ECO:0000256" key="2">
    <source>
        <dbReference type="SAM" id="SignalP"/>
    </source>
</evidence>
<feature type="domain" description="ShKT" evidence="3">
    <location>
        <begin position="20"/>
        <end position="57"/>
    </location>
</feature>
<sequence length="96" mass="10838">MLYIILVCVAIFQYADSNDCCDESSNCANWKNNNFCQYGFYSTKTRYDYCRLTCQLCGIEYVGPQVFGMCPTDTFNLDGDCYVQVTPQPGSCNPGK</sequence>
<dbReference type="Proteomes" id="UP000218231">
    <property type="component" value="Unassembled WGS sequence"/>
</dbReference>
<comment type="caution">
    <text evidence="1">Lacks conserved residue(s) required for the propagation of feature annotation.</text>
</comment>
<dbReference type="Gene3D" id="1.10.10.1940">
    <property type="match status" value="1"/>
</dbReference>
<reference evidence="4 5" key="1">
    <citation type="journal article" date="2017" name="Curr. Biol.">
        <title>Genome architecture and evolution of a unichromosomal asexual nematode.</title>
        <authorList>
            <person name="Fradin H."/>
            <person name="Zegar C."/>
            <person name="Gutwein M."/>
            <person name="Lucas J."/>
            <person name="Kovtun M."/>
            <person name="Corcoran D."/>
            <person name="Baugh L.R."/>
            <person name="Kiontke K."/>
            <person name="Gunsalus K."/>
            <person name="Fitch D.H."/>
            <person name="Piano F."/>
        </authorList>
    </citation>
    <scope>NUCLEOTIDE SEQUENCE [LARGE SCALE GENOMIC DNA]</scope>
    <source>
        <strain evidence="4">PF1309</strain>
    </source>
</reference>
<evidence type="ECO:0000313" key="5">
    <source>
        <dbReference type="Proteomes" id="UP000218231"/>
    </source>
</evidence>
<dbReference type="EMBL" id="LIAE01006810">
    <property type="protein sequence ID" value="PAV84930.1"/>
    <property type="molecule type" value="Genomic_DNA"/>
</dbReference>
<protein>
    <recommendedName>
        <fullName evidence="3">ShKT domain-containing protein</fullName>
    </recommendedName>
</protein>
<evidence type="ECO:0000259" key="3">
    <source>
        <dbReference type="PROSITE" id="PS51670"/>
    </source>
</evidence>
<gene>
    <name evidence="4" type="ORF">WR25_08488</name>
</gene>
<dbReference type="SMART" id="SM00254">
    <property type="entry name" value="ShKT"/>
    <property type="match status" value="1"/>
</dbReference>
<proteinExistence type="predicted"/>
<comment type="caution">
    <text evidence="4">The sequence shown here is derived from an EMBL/GenBank/DDBJ whole genome shotgun (WGS) entry which is preliminary data.</text>
</comment>
<dbReference type="Pfam" id="PF01549">
    <property type="entry name" value="ShK"/>
    <property type="match status" value="1"/>
</dbReference>